<sequence>MGVNEQQITATKTQKRRTIIILISIFFIITALICGIYWFLVLRHHQSTDNAYIAGNQIQIMSQVPGSVITVNVENTDFVKSGTVLVMLDPKDAILALEKAKTNLANSVRQTHQHMINSRQYQANISLRRSELNKLQQDLQRREILGQSNVIGKEELQHAREAVTSAKAALDVAVEQFNANQAIVLDTPLDKQPAVLQAATELRNAWLTLKRTQIVTPIDGYVSRRSVQVGARITPATPLMAVVPSDNMWIDANFKETQLADIRIGQPAKITTDFYGKSVVYQGSVEGLDMGTGSAFSLLPAQNASGNWIKIVQRLPVRITIDAEQLKKYPLRIGLSSEVTVDTSNKNGLTLSRKIRANPVYHTNVFKIDMAPVDQLVTDIINNNSGTK</sequence>
<dbReference type="RefSeq" id="WP_280937559.1">
    <property type="nucleotide sequence ID" value="NZ_CP123759.1"/>
</dbReference>
<comment type="subcellular location">
    <subcellularLocation>
        <location evidence="1">Cell inner membrane</location>
        <topology evidence="1">Single-pass membrane protein</topology>
    </subcellularLocation>
</comment>
<evidence type="ECO:0000256" key="2">
    <source>
        <dbReference type="ARBA" id="ARBA00009477"/>
    </source>
</evidence>
<dbReference type="NCBIfam" id="NF011715">
    <property type="entry name" value="PRK15136.1"/>
    <property type="match status" value="1"/>
</dbReference>
<evidence type="ECO:0000256" key="7">
    <source>
        <dbReference type="ARBA" id="ARBA00022989"/>
    </source>
</evidence>
<keyword evidence="8 9" id="KW-0472">Membrane</keyword>
<dbReference type="NCBIfam" id="TIGR00998">
    <property type="entry name" value="8a0101"/>
    <property type="match status" value="1"/>
</dbReference>
<evidence type="ECO:0000256" key="6">
    <source>
        <dbReference type="ARBA" id="ARBA00022692"/>
    </source>
</evidence>
<protein>
    <submittedName>
        <fullName evidence="12">Multidrug efflux MFS transporter periplasmic adaptor subunit EmrA</fullName>
    </submittedName>
</protein>
<keyword evidence="6 9" id="KW-0812">Transmembrane</keyword>
<name>A0ABY8P0Z3_9GAMM</name>
<evidence type="ECO:0000313" key="12">
    <source>
        <dbReference type="EMBL" id="WGO82874.1"/>
    </source>
</evidence>
<keyword evidence="7 9" id="KW-1133">Transmembrane helix</keyword>
<evidence type="ECO:0000256" key="8">
    <source>
        <dbReference type="ARBA" id="ARBA00023136"/>
    </source>
</evidence>
<reference evidence="12 13" key="1">
    <citation type="submission" date="2023-04" db="EMBL/GenBank/DDBJ databases">
        <title>Genome dynamics across the evolutionary transition to endosymbiosis.</title>
        <authorList>
            <person name="Siozios S."/>
            <person name="Nadal-Jimenez P."/>
            <person name="Azagi T."/>
            <person name="Sprong H."/>
            <person name="Frost C.L."/>
            <person name="Parratt S.R."/>
            <person name="Taylor G."/>
            <person name="Brettell L."/>
            <person name="Lew K.C."/>
            <person name="Croft L."/>
            <person name="King K.C."/>
            <person name="Brockhurst M.A."/>
            <person name="Hypsa V."/>
            <person name="Novakova E."/>
            <person name="Darby A.C."/>
            <person name="Hurst G.D.D."/>
        </authorList>
    </citation>
    <scope>NUCLEOTIDE SEQUENCE [LARGE SCALE GENOMIC DNA]</scope>
    <source>
        <strain evidence="13">aApi_AU</strain>
    </source>
</reference>
<dbReference type="Pfam" id="PF25885">
    <property type="entry name" value="HH_EMRA"/>
    <property type="match status" value="1"/>
</dbReference>
<dbReference type="Proteomes" id="UP001231859">
    <property type="component" value="Chromosome"/>
</dbReference>
<evidence type="ECO:0000313" key="13">
    <source>
        <dbReference type="Proteomes" id="UP001231859"/>
    </source>
</evidence>
<dbReference type="InterPro" id="IPR058634">
    <property type="entry name" value="AaeA-lik-b-barrel"/>
</dbReference>
<evidence type="ECO:0000259" key="10">
    <source>
        <dbReference type="Pfam" id="PF25885"/>
    </source>
</evidence>
<proteinExistence type="inferred from homology"/>
<dbReference type="InterPro" id="IPR050739">
    <property type="entry name" value="MFP"/>
</dbReference>
<evidence type="ECO:0000259" key="11">
    <source>
        <dbReference type="Pfam" id="PF25963"/>
    </source>
</evidence>
<evidence type="ECO:0000256" key="5">
    <source>
        <dbReference type="ARBA" id="ARBA00022519"/>
    </source>
</evidence>
<keyword evidence="4" id="KW-1003">Cell membrane</keyword>
<keyword evidence="5" id="KW-0997">Cell inner membrane</keyword>
<evidence type="ECO:0000256" key="1">
    <source>
        <dbReference type="ARBA" id="ARBA00004377"/>
    </source>
</evidence>
<evidence type="ECO:0000256" key="3">
    <source>
        <dbReference type="ARBA" id="ARBA00022448"/>
    </source>
</evidence>
<gene>
    <name evidence="12" type="primary">emrA</name>
    <name evidence="12" type="ORF">QG404_10955</name>
</gene>
<accession>A0ABY8P0Z3</accession>
<dbReference type="Gene3D" id="2.40.30.170">
    <property type="match status" value="1"/>
</dbReference>
<feature type="transmembrane region" description="Helical" evidence="9">
    <location>
        <begin position="20"/>
        <end position="40"/>
    </location>
</feature>
<evidence type="ECO:0000256" key="9">
    <source>
        <dbReference type="SAM" id="Phobius"/>
    </source>
</evidence>
<dbReference type="InterPro" id="IPR005694">
    <property type="entry name" value="MFP_proteobact"/>
</dbReference>
<organism evidence="12 13">
    <name type="scientific">Arsenophonus apicola</name>
    <dbReference type="NCBI Taxonomy" id="2879119"/>
    <lineage>
        <taxon>Bacteria</taxon>
        <taxon>Pseudomonadati</taxon>
        <taxon>Pseudomonadota</taxon>
        <taxon>Gammaproteobacteria</taxon>
        <taxon>Enterobacterales</taxon>
        <taxon>Morganellaceae</taxon>
        <taxon>Arsenophonus</taxon>
    </lineage>
</organism>
<dbReference type="InterPro" id="IPR058633">
    <property type="entry name" value="EmrA/FarA_HH"/>
</dbReference>
<dbReference type="SUPFAM" id="SSF111369">
    <property type="entry name" value="HlyD-like secretion proteins"/>
    <property type="match status" value="1"/>
</dbReference>
<keyword evidence="13" id="KW-1185">Reference proteome</keyword>
<dbReference type="PANTHER" id="PTHR30386">
    <property type="entry name" value="MEMBRANE FUSION SUBUNIT OF EMRAB-TOLC MULTIDRUG EFFLUX PUMP"/>
    <property type="match status" value="1"/>
</dbReference>
<evidence type="ECO:0000256" key="4">
    <source>
        <dbReference type="ARBA" id="ARBA00022475"/>
    </source>
</evidence>
<comment type="similarity">
    <text evidence="2">Belongs to the membrane fusion protein (MFP) (TC 8.A.1) family.</text>
</comment>
<dbReference type="PANTHER" id="PTHR30386:SF19">
    <property type="entry name" value="MULTIDRUG EXPORT PROTEIN EMRA-RELATED"/>
    <property type="match status" value="1"/>
</dbReference>
<keyword evidence="3" id="KW-0813">Transport</keyword>
<feature type="domain" description="p-hydroxybenzoic acid efflux pump subunit AaeA-like beta-barrel" evidence="11">
    <location>
        <begin position="249"/>
        <end position="329"/>
    </location>
</feature>
<dbReference type="Pfam" id="PF25963">
    <property type="entry name" value="Beta-barrel_AAEA"/>
    <property type="match status" value="1"/>
</dbReference>
<dbReference type="Gene3D" id="2.40.50.100">
    <property type="match status" value="1"/>
</dbReference>
<dbReference type="EMBL" id="CP123759">
    <property type="protein sequence ID" value="WGO82874.1"/>
    <property type="molecule type" value="Genomic_DNA"/>
</dbReference>
<feature type="domain" description="Multidrug export protein EmrA/FarA alpha-helical hairpin" evidence="10">
    <location>
        <begin position="92"/>
        <end position="212"/>
    </location>
</feature>